<evidence type="ECO:0000259" key="5">
    <source>
        <dbReference type="Pfam" id="PF14508"/>
    </source>
</evidence>
<sequence>MMNNSLKYSLLAIAAITCGHGAWAQEILGKSPDGKVSAAIFVDEANSLRYRVDFKNSTVVEPSALGITVEGIKLGEGVALGSPETSVIDEKYETRGNHRQARNHYTQLIFPVTHKETGREYTLELRLYDDGAAYRYIVPGEGKQHVDGESSSWTIMKDSKVWYFERLAPGWKLKSYAGEWMSTDIGKLDSATPASVGPIQGVPLVMELPEKLGYALITKAALYNYSGMRLKAVGDRTVVANFTEGDKGFDVEGDIVTPWRATLLADDLNELVNSDFINNLNPAPDPKLFADTSYIKPGRGVWSWETLGLGTPETQRDFIDLAAELEYEYSLVDDGWKEWDSPWETIKELATHARTKNVGVWVWVHSKDIRDPANDWQQMKTYFDRTVEAGVVGIKTDFMDGETKELIDFEIAALRLAAERKLMINFHGCHASTGEERTYPNEMTREGIRGMELNKLKEGPLPAAHNAALPFTRFAVGHADYTPILYTNPGPTTWAHQLATLVTYVSPLQIVAEHPETMMEHPILKNALSVMKDVPTLWDETLVLPGSSIGGLSVFARRSGDTWFVGVLNGAGKRRYQLDLAFLPDGEYEATLVEDDLSAEPVDVAKVGVNTKAKLRQWTTTIPFKVSNRKVNRTQSVDVELATGGGFVARIVKQ</sequence>
<evidence type="ECO:0000313" key="7">
    <source>
        <dbReference type="EMBL" id="MFD2256767.1"/>
    </source>
</evidence>
<feature type="chain" id="PRO_5046047691" evidence="3">
    <location>
        <begin position="25"/>
        <end position="654"/>
    </location>
</feature>
<dbReference type="Proteomes" id="UP001597375">
    <property type="component" value="Unassembled WGS sequence"/>
</dbReference>
<reference evidence="8" key="1">
    <citation type="journal article" date="2019" name="Int. J. Syst. Evol. Microbiol.">
        <title>The Global Catalogue of Microorganisms (GCM) 10K type strain sequencing project: providing services to taxonomists for standard genome sequencing and annotation.</title>
        <authorList>
            <consortium name="The Broad Institute Genomics Platform"/>
            <consortium name="The Broad Institute Genome Sequencing Center for Infectious Disease"/>
            <person name="Wu L."/>
            <person name="Ma J."/>
        </authorList>
    </citation>
    <scope>NUCLEOTIDE SEQUENCE [LARGE SCALE GENOMIC DNA]</scope>
    <source>
        <strain evidence="8">CGMCC 4.7106</strain>
    </source>
</reference>
<name>A0ABW5D7A1_9BACT</name>
<feature type="domain" description="Glycosyl-hydrolase 97 catalytic" evidence="4">
    <location>
        <begin position="311"/>
        <end position="448"/>
    </location>
</feature>
<dbReference type="InterPro" id="IPR013785">
    <property type="entry name" value="Aldolase_TIM"/>
</dbReference>
<organism evidence="7 8">
    <name type="scientific">Luteolibacter algae</name>
    <dbReference type="NCBI Taxonomy" id="454151"/>
    <lineage>
        <taxon>Bacteria</taxon>
        <taxon>Pseudomonadati</taxon>
        <taxon>Verrucomicrobiota</taxon>
        <taxon>Verrucomicrobiia</taxon>
        <taxon>Verrucomicrobiales</taxon>
        <taxon>Verrucomicrobiaceae</taxon>
        <taxon>Luteolibacter</taxon>
    </lineage>
</organism>
<dbReference type="InterPro" id="IPR029486">
    <property type="entry name" value="GH97_N"/>
</dbReference>
<evidence type="ECO:0000259" key="6">
    <source>
        <dbReference type="Pfam" id="PF14509"/>
    </source>
</evidence>
<dbReference type="Pfam" id="PF10566">
    <property type="entry name" value="Glyco_hydro_97"/>
    <property type="match status" value="1"/>
</dbReference>
<dbReference type="SUPFAM" id="SSF51445">
    <property type="entry name" value="(Trans)glycosidases"/>
    <property type="match status" value="1"/>
</dbReference>
<dbReference type="InterPro" id="IPR019563">
    <property type="entry name" value="GH97_catalytic"/>
</dbReference>
<feature type="domain" description="Glycosyl-hydrolase 97 N-terminal" evidence="5">
    <location>
        <begin position="30"/>
        <end position="281"/>
    </location>
</feature>
<evidence type="ECO:0000256" key="3">
    <source>
        <dbReference type="SAM" id="SignalP"/>
    </source>
</evidence>
<dbReference type="Gene3D" id="2.60.40.1180">
    <property type="entry name" value="Golgi alpha-mannosidase II"/>
    <property type="match status" value="1"/>
</dbReference>
<feature type="signal peptide" evidence="3">
    <location>
        <begin position="1"/>
        <end position="24"/>
    </location>
</feature>
<proteinExistence type="predicted"/>
<dbReference type="RefSeq" id="WP_386820056.1">
    <property type="nucleotide sequence ID" value="NZ_JBHUIT010000012.1"/>
</dbReference>
<dbReference type="InterPro" id="IPR014718">
    <property type="entry name" value="GH-type_carb-bd"/>
</dbReference>
<dbReference type="Gene3D" id="3.20.20.70">
    <property type="entry name" value="Aldolase class I"/>
    <property type="match status" value="1"/>
</dbReference>
<evidence type="ECO:0000256" key="1">
    <source>
        <dbReference type="ARBA" id="ARBA00022801"/>
    </source>
</evidence>
<dbReference type="InterPro" id="IPR052720">
    <property type="entry name" value="Glycosyl_hydrolase_97"/>
</dbReference>
<dbReference type="GO" id="GO:0016787">
    <property type="term" value="F:hydrolase activity"/>
    <property type="evidence" value="ECO:0007669"/>
    <property type="project" value="UniProtKB-KW"/>
</dbReference>
<feature type="domain" description="Glycosyl-hydrolase 97 C-terminal oligomerisation" evidence="6">
    <location>
        <begin position="538"/>
        <end position="651"/>
    </location>
</feature>
<dbReference type="EMBL" id="JBHUIT010000012">
    <property type="protein sequence ID" value="MFD2256767.1"/>
    <property type="molecule type" value="Genomic_DNA"/>
</dbReference>
<dbReference type="InterPro" id="IPR017853">
    <property type="entry name" value="GH"/>
</dbReference>
<dbReference type="PANTHER" id="PTHR35803">
    <property type="entry name" value="GLUCAN 1,4-ALPHA-GLUCOSIDASE SUSB-RELATED"/>
    <property type="match status" value="1"/>
</dbReference>
<gene>
    <name evidence="7" type="ORF">ACFSSA_08775</name>
</gene>
<evidence type="ECO:0000259" key="4">
    <source>
        <dbReference type="Pfam" id="PF10566"/>
    </source>
</evidence>
<dbReference type="Pfam" id="PF14508">
    <property type="entry name" value="GH97_N"/>
    <property type="match status" value="1"/>
</dbReference>
<keyword evidence="8" id="KW-1185">Reference proteome</keyword>
<dbReference type="PANTHER" id="PTHR35803:SF2">
    <property type="entry name" value="RETAINING ALPHA-GALACTOSIDASE"/>
    <property type="match status" value="1"/>
</dbReference>
<dbReference type="Gene3D" id="2.70.98.10">
    <property type="match status" value="1"/>
</dbReference>
<dbReference type="Pfam" id="PF14509">
    <property type="entry name" value="GH97_C"/>
    <property type="match status" value="1"/>
</dbReference>
<accession>A0ABW5D7A1</accession>
<evidence type="ECO:0000313" key="8">
    <source>
        <dbReference type="Proteomes" id="UP001597375"/>
    </source>
</evidence>
<dbReference type="InterPro" id="IPR029483">
    <property type="entry name" value="GH97_C"/>
</dbReference>
<keyword evidence="1 7" id="KW-0378">Hydrolase</keyword>
<evidence type="ECO:0000256" key="2">
    <source>
        <dbReference type="ARBA" id="ARBA00023295"/>
    </source>
</evidence>
<keyword evidence="2" id="KW-0326">Glycosidase</keyword>
<dbReference type="InterPro" id="IPR013780">
    <property type="entry name" value="Glyco_hydro_b"/>
</dbReference>
<protein>
    <submittedName>
        <fullName evidence="7">Glycoside hydrolase family 97 catalytic domain-containing protein</fullName>
    </submittedName>
</protein>
<keyword evidence="3" id="KW-0732">Signal</keyword>
<comment type="caution">
    <text evidence="7">The sequence shown here is derived from an EMBL/GenBank/DDBJ whole genome shotgun (WGS) entry which is preliminary data.</text>
</comment>